<keyword evidence="3" id="KW-1185">Reference proteome</keyword>
<accession>A0A369CI36</accession>
<dbReference type="RefSeq" id="WP_114278931.1">
    <property type="nucleotide sequence ID" value="NZ_QPJY01000002.1"/>
</dbReference>
<reference evidence="2 3" key="1">
    <citation type="submission" date="2018-07" db="EMBL/GenBank/DDBJ databases">
        <title>Genomic Encyclopedia of Type Strains, Phase IV (KMG-IV): sequencing the most valuable type-strain genomes for metagenomic binning, comparative biology and taxonomic classification.</title>
        <authorList>
            <person name="Goeker M."/>
        </authorList>
    </citation>
    <scope>NUCLEOTIDE SEQUENCE [LARGE SCALE GENOMIC DNA]</scope>
    <source>
        <strain evidence="2 3">DSM 26407</strain>
    </source>
</reference>
<dbReference type="SUPFAM" id="SSF47175">
    <property type="entry name" value="Cytochromes"/>
    <property type="match status" value="1"/>
</dbReference>
<dbReference type="OrthoDB" id="1430833at2"/>
<protein>
    <submittedName>
        <fullName evidence="2">Cytochrome c</fullName>
    </submittedName>
</protein>
<dbReference type="PROSITE" id="PS51009">
    <property type="entry name" value="CYTCII"/>
    <property type="match status" value="1"/>
</dbReference>
<evidence type="ECO:0000256" key="1">
    <source>
        <dbReference type="SAM" id="SignalP"/>
    </source>
</evidence>
<dbReference type="Gene3D" id="1.20.120.10">
    <property type="entry name" value="Cytochrome c/b562"/>
    <property type="match status" value="1"/>
</dbReference>
<gene>
    <name evidence="2" type="ORF">DFQ59_102470</name>
</gene>
<dbReference type="Proteomes" id="UP000252707">
    <property type="component" value="Unassembled WGS sequence"/>
</dbReference>
<dbReference type="InterPro" id="IPR002321">
    <property type="entry name" value="Cyt_c_II"/>
</dbReference>
<evidence type="ECO:0000313" key="3">
    <source>
        <dbReference type="Proteomes" id="UP000252707"/>
    </source>
</evidence>
<sequence length="147" mass="15578">MATRHRAFRTAAPSRVALGLLLLLQGVPALAGPNLQAVMKTLGDDLCRASGALVQEDYPTLAEAARAIADHPRPGMSERLKILAGLGTDAERFRSADSAVQDAATSLAEAAEREDALAAAAHYSLLVEQCVDCHAGFRQRVRALLHP</sequence>
<dbReference type="GO" id="GO:0005506">
    <property type="term" value="F:iron ion binding"/>
    <property type="evidence" value="ECO:0007669"/>
    <property type="project" value="InterPro"/>
</dbReference>
<proteinExistence type="predicted"/>
<name>A0A369CI36_9GAMM</name>
<evidence type="ECO:0000313" key="2">
    <source>
        <dbReference type="EMBL" id="RCX32117.1"/>
    </source>
</evidence>
<dbReference type="AlphaFoldDB" id="A0A369CI36"/>
<dbReference type="GO" id="GO:0022900">
    <property type="term" value="P:electron transport chain"/>
    <property type="evidence" value="ECO:0007669"/>
    <property type="project" value="InterPro"/>
</dbReference>
<dbReference type="Pfam" id="PF01322">
    <property type="entry name" value="Cytochrom_C_2"/>
    <property type="match status" value="1"/>
</dbReference>
<keyword evidence="1" id="KW-0732">Signal</keyword>
<comment type="caution">
    <text evidence="2">The sequence shown here is derived from an EMBL/GenBank/DDBJ whole genome shotgun (WGS) entry which is preliminary data.</text>
</comment>
<dbReference type="GO" id="GO:0020037">
    <property type="term" value="F:heme binding"/>
    <property type="evidence" value="ECO:0007669"/>
    <property type="project" value="InterPro"/>
</dbReference>
<organism evidence="2 3">
    <name type="scientific">Thioalbus denitrificans</name>
    <dbReference type="NCBI Taxonomy" id="547122"/>
    <lineage>
        <taxon>Bacteria</taxon>
        <taxon>Pseudomonadati</taxon>
        <taxon>Pseudomonadota</taxon>
        <taxon>Gammaproteobacteria</taxon>
        <taxon>Chromatiales</taxon>
        <taxon>Ectothiorhodospiraceae</taxon>
        <taxon>Thioalbus</taxon>
    </lineage>
</organism>
<dbReference type="EMBL" id="QPJY01000002">
    <property type="protein sequence ID" value="RCX32117.1"/>
    <property type="molecule type" value="Genomic_DNA"/>
</dbReference>
<dbReference type="GO" id="GO:0009055">
    <property type="term" value="F:electron transfer activity"/>
    <property type="evidence" value="ECO:0007669"/>
    <property type="project" value="InterPro"/>
</dbReference>
<feature type="signal peptide" evidence="1">
    <location>
        <begin position="1"/>
        <end position="31"/>
    </location>
</feature>
<dbReference type="InterPro" id="IPR010980">
    <property type="entry name" value="Cyt_c/b562"/>
</dbReference>
<feature type="chain" id="PRO_5016794629" evidence="1">
    <location>
        <begin position="32"/>
        <end position="147"/>
    </location>
</feature>